<evidence type="ECO:0000313" key="2">
    <source>
        <dbReference type="Proteomes" id="UP000199245"/>
    </source>
</evidence>
<dbReference type="Proteomes" id="UP000199245">
    <property type="component" value="Unassembled WGS sequence"/>
</dbReference>
<sequence>MALTATAFDADRIAAAASFHGGNLATKPCGGPHLQVAEIKGEIYVAVADNDGSYPPCETL</sequence>
<proteinExistence type="predicted"/>
<gene>
    <name evidence="1" type="ORF">SAMN05216337_1010133</name>
</gene>
<protein>
    <submittedName>
        <fullName evidence="1">Carboxymethylenebutenolidase</fullName>
    </submittedName>
</protein>
<name>A0A1G6U664_9BRAD</name>
<reference evidence="1 2" key="1">
    <citation type="submission" date="2016-10" db="EMBL/GenBank/DDBJ databases">
        <authorList>
            <person name="de Groot N.N."/>
        </authorList>
    </citation>
    <scope>NUCLEOTIDE SEQUENCE [LARGE SCALE GENOMIC DNA]</scope>
    <source>
        <strain evidence="1 2">R5</strain>
    </source>
</reference>
<dbReference type="AlphaFoldDB" id="A0A1G6U664"/>
<organism evidence="1 2">
    <name type="scientific">Bradyrhizobium brasilense</name>
    <dbReference type="NCBI Taxonomy" id="1419277"/>
    <lineage>
        <taxon>Bacteria</taxon>
        <taxon>Pseudomonadati</taxon>
        <taxon>Pseudomonadota</taxon>
        <taxon>Alphaproteobacteria</taxon>
        <taxon>Hyphomicrobiales</taxon>
        <taxon>Nitrobacteraceae</taxon>
        <taxon>Bradyrhizobium</taxon>
    </lineage>
</organism>
<evidence type="ECO:0000313" key="1">
    <source>
        <dbReference type="EMBL" id="SDD36704.1"/>
    </source>
</evidence>
<accession>A0A1G6U664</accession>
<dbReference type="EMBL" id="FMZW01000010">
    <property type="protein sequence ID" value="SDD36704.1"/>
    <property type="molecule type" value="Genomic_DNA"/>
</dbReference>